<reference evidence="8" key="1">
    <citation type="journal article" date="2019" name="Int. J. Syst. Evol. Microbiol.">
        <title>The Global Catalogue of Microorganisms (GCM) 10K type strain sequencing project: providing services to taxonomists for standard genome sequencing and annotation.</title>
        <authorList>
            <consortium name="The Broad Institute Genomics Platform"/>
            <consortium name="The Broad Institute Genome Sequencing Center for Infectious Disease"/>
            <person name="Wu L."/>
            <person name="Ma J."/>
        </authorList>
    </citation>
    <scope>NUCLEOTIDE SEQUENCE [LARGE SCALE GENOMIC DNA]</scope>
    <source>
        <strain evidence="8">JCM 17805</strain>
    </source>
</reference>
<protein>
    <submittedName>
        <fullName evidence="7">Yip1 family protein</fullName>
    </submittedName>
</protein>
<evidence type="ECO:0000256" key="4">
    <source>
        <dbReference type="ARBA" id="ARBA00023136"/>
    </source>
</evidence>
<sequence>MLDHLAGLFAHPHEEWEDIDREIERHGHGYLSHLVVLAALPGLCMWYGTSVTGWSTGLDTIRLESMSAFLLGIAAWLGIICAVTIMGLFIHWLARTYGCDPSWSRCVIFAAYTATPLYLTGFLGLFPSIPLALFGILAAIAYAVYLLYAGLPHIMHIPFEQGFMMATLIVAVGLVVLVSMKVMTIVLWDMGLGSIFSLG</sequence>
<feature type="transmembrane region" description="Helical" evidence="5">
    <location>
        <begin position="132"/>
        <end position="151"/>
    </location>
</feature>
<evidence type="ECO:0000313" key="7">
    <source>
        <dbReference type="EMBL" id="GAA4648012.1"/>
    </source>
</evidence>
<comment type="caution">
    <text evidence="7">The sequence shown here is derived from an EMBL/GenBank/DDBJ whole genome shotgun (WGS) entry which is preliminary data.</text>
</comment>
<evidence type="ECO:0000259" key="6">
    <source>
        <dbReference type="Pfam" id="PF04893"/>
    </source>
</evidence>
<dbReference type="Proteomes" id="UP001500604">
    <property type="component" value="Unassembled WGS sequence"/>
</dbReference>
<name>A0ABP8UWM8_9GAMM</name>
<keyword evidence="3 5" id="KW-1133">Transmembrane helix</keyword>
<dbReference type="InterPro" id="IPR006977">
    <property type="entry name" value="Yip1_dom"/>
</dbReference>
<evidence type="ECO:0000256" key="1">
    <source>
        <dbReference type="ARBA" id="ARBA00004141"/>
    </source>
</evidence>
<accession>A0ABP8UWM8</accession>
<dbReference type="RefSeq" id="WP_345193098.1">
    <property type="nucleotide sequence ID" value="NZ_BAABFL010000016.1"/>
</dbReference>
<evidence type="ECO:0000256" key="5">
    <source>
        <dbReference type="SAM" id="Phobius"/>
    </source>
</evidence>
<feature type="domain" description="Yip1" evidence="6">
    <location>
        <begin position="7"/>
        <end position="180"/>
    </location>
</feature>
<evidence type="ECO:0000256" key="3">
    <source>
        <dbReference type="ARBA" id="ARBA00022989"/>
    </source>
</evidence>
<dbReference type="Pfam" id="PF04893">
    <property type="entry name" value="Yip1"/>
    <property type="match status" value="1"/>
</dbReference>
<evidence type="ECO:0000313" key="8">
    <source>
        <dbReference type="Proteomes" id="UP001500604"/>
    </source>
</evidence>
<organism evidence="7 8">
    <name type="scientific">Kistimonas scapharcae</name>
    <dbReference type="NCBI Taxonomy" id="1036133"/>
    <lineage>
        <taxon>Bacteria</taxon>
        <taxon>Pseudomonadati</taxon>
        <taxon>Pseudomonadota</taxon>
        <taxon>Gammaproteobacteria</taxon>
        <taxon>Oceanospirillales</taxon>
        <taxon>Endozoicomonadaceae</taxon>
        <taxon>Kistimonas</taxon>
    </lineage>
</organism>
<proteinExistence type="predicted"/>
<comment type="subcellular location">
    <subcellularLocation>
        <location evidence="1">Membrane</location>
        <topology evidence="1">Multi-pass membrane protein</topology>
    </subcellularLocation>
</comment>
<keyword evidence="8" id="KW-1185">Reference proteome</keyword>
<gene>
    <name evidence="7" type="ORF">GCM10023116_02740</name>
</gene>
<feature type="transmembrane region" description="Helical" evidence="5">
    <location>
        <begin position="68"/>
        <end position="94"/>
    </location>
</feature>
<keyword evidence="4 5" id="KW-0472">Membrane</keyword>
<feature type="transmembrane region" description="Helical" evidence="5">
    <location>
        <begin position="163"/>
        <end position="188"/>
    </location>
</feature>
<evidence type="ECO:0000256" key="2">
    <source>
        <dbReference type="ARBA" id="ARBA00022692"/>
    </source>
</evidence>
<dbReference type="EMBL" id="BAABFL010000016">
    <property type="protein sequence ID" value="GAA4648012.1"/>
    <property type="molecule type" value="Genomic_DNA"/>
</dbReference>
<feature type="transmembrane region" description="Helical" evidence="5">
    <location>
        <begin position="106"/>
        <end position="126"/>
    </location>
</feature>
<keyword evidence="2 5" id="KW-0812">Transmembrane</keyword>
<feature type="transmembrane region" description="Helical" evidence="5">
    <location>
        <begin position="30"/>
        <end position="48"/>
    </location>
</feature>